<evidence type="ECO:0000313" key="9">
    <source>
        <dbReference type="Proteomes" id="UP001157974"/>
    </source>
</evidence>
<dbReference type="Proteomes" id="UP001157974">
    <property type="component" value="Unassembled WGS sequence"/>
</dbReference>
<name>A0AAV8V2F1_9RHOD</name>
<accession>A0AAV8V2F1</accession>
<evidence type="ECO:0000256" key="1">
    <source>
        <dbReference type="ARBA" id="ARBA00004651"/>
    </source>
</evidence>
<feature type="transmembrane region" description="Helical" evidence="6">
    <location>
        <begin position="170"/>
        <end position="191"/>
    </location>
</feature>
<feature type="transmembrane region" description="Helical" evidence="6">
    <location>
        <begin position="116"/>
        <end position="135"/>
    </location>
</feature>
<protein>
    <recommendedName>
        <fullName evidence="7">EamA domain-containing protein</fullName>
    </recommendedName>
</protein>
<evidence type="ECO:0000256" key="5">
    <source>
        <dbReference type="ARBA" id="ARBA00023136"/>
    </source>
</evidence>
<dbReference type="PANTHER" id="PTHR42920">
    <property type="entry name" value="OS03G0707200 PROTEIN-RELATED"/>
    <property type="match status" value="1"/>
</dbReference>
<feature type="domain" description="EamA" evidence="7">
    <location>
        <begin position="35"/>
        <end position="158"/>
    </location>
</feature>
<dbReference type="Pfam" id="PF00892">
    <property type="entry name" value="EamA"/>
    <property type="match status" value="2"/>
</dbReference>
<keyword evidence="2" id="KW-1003">Cell membrane</keyword>
<keyword evidence="5 6" id="KW-0472">Membrane</keyword>
<organism evidence="8 9">
    <name type="scientific">Rhodosorus marinus</name>
    <dbReference type="NCBI Taxonomy" id="101924"/>
    <lineage>
        <taxon>Eukaryota</taxon>
        <taxon>Rhodophyta</taxon>
        <taxon>Stylonematophyceae</taxon>
        <taxon>Stylonematales</taxon>
        <taxon>Stylonemataceae</taxon>
        <taxon>Rhodosorus</taxon>
    </lineage>
</organism>
<evidence type="ECO:0000313" key="8">
    <source>
        <dbReference type="EMBL" id="KAJ8909019.1"/>
    </source>
</evidence>
<keyword evidence="9" id="KW-1185">Reference proteome</keyword>
<feature type="transmembrane region" description="Helical" evidence="6">
    <location>
        <begin position="235"/>
        <end position="254"/>
    </location>
</feature>
<dbReference type="SUPFAM" id="SSF103481">
    <property type="entry name" value="Multidrug resistance efflux transporter EmrE"/>
    <property type="match status" value="2"/>
</dbReference>
<comment type="subcellular location">
    <subcellularLocation>
        <location evidence="1">Cell membrane</location>
        <topology evidence="1">Multi-pass membrane protein</topology>
    </subcellularLocation>
</comment>
<feature type="transmembrane region" description="Helical" evidence="6">
    <location>
        <begin position="141"/>
        <end position="158"/>
    </location>
</feature>
<evidence type="ECO:0000256" key="3">
    <source>
        <dbReference type="ARBA" id="ARBA00022692"/>
    </source>
</evidence>
<proteinExistence type="predicted"/>
<feature type="domain" description="EamA" evidence="7">
    <location>
        <begin position="170"/>
        <end position="313"/>
    </location>
</feature>
<feature type="transmembrane region" description="Helical" evidence="6">
    <location>
        <begin position="274"/>
        <end position="292"/>
    </location>
</feature>
<evidence type="ECO:0000259" key="7">
    <source>
        <dbReference type="Pfam" id="PF00892"/>
    </source>
</evidence>
<dbReference type="GO" id="GO:0005886">
    <property type="term" value="C:plasma membrane"/>
    <property type="evidence" value="ECO:0007669"/>
    <property type="project" value="UniProtKB-SubCell"/>
</dbReference>
<dbReference type="EMBL" id="JAMWBK010000001">
    <property type="protein sequence ID" value="KAJ8909019.1"/>
    <property type="molecule type" value="Genomic_DNA"/>
</dbReference>
<keyword evidence="4 6" id="KW-1133">Transmembrane helix</keyword>
<evidence type="ECO:0000256" key="4">
    <source>
        <dbReference type="ARBA" id="ARBA00022989"/>
    </source>
</evidence>
<dbReference type="InterPro" id="IPR037185">
    <property type="entry name" value="EmrE-like"/>
</dbReference>
<keyword evidence="3 6" id="KW-0812">Transmembrane</keyword>
<dbReference type="InterPro" id="IPR051258">
    <property type="entry name" value="Diverse_Substrate_Transporter"/>
</dbReference>
<feature type="transmembrane region" description="Helical" evidence="6">
    <location>
        <begin position="86"/>
        <end position="104"/>
    </location>
</feature>
<gene>
    <name evidence="8" type="ORF">NDN08_005718</name>
</gene>
<reference evidence="8 9" key="1">
    <citation type="journal article" date="2023" name="Nat. Commun.">
        <title>Origin of minicircular mitochondrial genomes in red algae.</title>
        <authorList>
            <person name="Lee Y."/>
            <person name="Cho C.H."/>
            <person name="Lee Y.M."/>
            <person name="Park S.I."/>
            <person name="Yang J.H."/>
            <person name="West J.A."/>
            <person name="Bhattacharya D."/>
            <person name="Yoon H.S."/>
        </authorList>
    </citation>
    <scope>NUCLEOTIDE SEQUENCE [LARGE SCALE GENOMIC DNA]</scope>
    <source>
        <strain evidence="8 9">CCMP1338</strain>
        <tissue evidence="8">Whole cell</tissue>
    </source>
</reference>
<evidence type="ECO:0000256" key="6">
    <source>
        <dbReference type="SAM" id="Phobius"/>
    </source>
</evidence>
<dbReference type="AlphaFoldDB" id="A0AAV8V2F1"/>
<sequence>MSVGFAVVPGRLIRRRTLCVKAAVDDSHTAGRRLGSVALTSATVMWAVGNAIQRQLILSGLNPSFVTAARFGGTGLLFLPSFRLRYFIPGLKLALLSFCGNALLSMALRLTAASRASFFTSLSVILTPLLAAAVRKELPKARHIYGSIISFLGIYFITREGLINSSISHLGDGLAFMAAFFFASYIVTLGIESPKHDTKGLTSAVRVCNGIICSSWALTVVALHLKSGSTLPVQSILNSGVLAWIGIALLIAMLSASGLLQVWGQKKLNPNDCALIFSLVPVWSAIIGVTLFKETLKRTSIFGAALLFLGCFIGQREPSPTLAKHQSVDAN</sequence>
<comment type="caution">
    <text evidence="8">The sequence shown here is derived from an EMBL/GenBank/DDBJ whole genome shotgun (WGS) entry which is preliminary data.</text>
</comment>
<dbReference type="PANTHER" id="PTHR42920:SF5">
    <property type="entry name" value="EAMA DOMAIN-CONTAINING PROTEIN"/>
    <property type="match status" value="1"/>
</dbReference>
<dbReference type="InterPro" id="IPR000620">
    <property type="entry name" value="EamA_dom"/>
</dbReference>
<evidence type="ECO:0000256" key="2">
    <source>
        <dbReference type="ARBA" id="ARBA00022475"/>
    </source>
</evidence>
<feature type="transmembrane region" description="Helical" evidence="6">
    <location>
        <begin position="203"/>
        <end position="223"/>
    </location>
</feature>